<dbReference type="FunFam" id="3.40.50.300:FF:000827">
    <property type="entry name" value="KTI12 chromatin-associated homolog"/>
    <property type="match status" value="1"/>
</dbReference>
<proteinExistence type="evidence at transcript level"/>
<dbReference type="Pfam" id="PF08433">
    <property type="entry name" value="KTI12"/>
    <property type="match status" value="1"/>
</dbReference>
<dbReference type="Gene3D" id="3.40.50.300">
    <property type="entry name" value="P-loop containing nucleotide triphosphate hydrolases"/>
    <property type="match status" value="1"/>
</dbReference>
<reference evidence="8" key="2">
    <citation type="submission" date="2010-06" db="EMBL/GenBank/DDBJ databases">
        <authorList>
            <person name="Jiang H."/>
            <person name="Abraham K."/>
            <person name="Ali S."/>
            <person name="Alsbrooks S.L."/>
            <person name="Anim B.N."/>
            <person name="Anosike U.S."/>
            <person name="Attaway T."/>
            <person name="Bandaranaike D.P."/>
            <person name="Battles P.K."/>
            <person name="Bell S.N."/>
            <person name="Bell A.V."/>
            <person name="Beltran B."/>
            <person name="Bickham C."/>
            <person name="Bustamante Y."/>
            <person name="Caleb T."/>
            <person name="Canada A."/>
            <person name="Cardenas V."/>
            <person name="Carter K."/>
            <person name="Chacko J."/>
            <person name="Chandrabose M.N."/>
            <person name="Chavez D."/>
            <person name="Chavez A."/>
            <person name="Chen L."/>
            <person name="Chu H.-S."/>
            <person name="Claassen K.J."/>
            <person name="Cockrell R."/>
            <person name="Collins M."/>
            <person name="Cooper J.A."/>
            <person name="Cree A."/>
            <person name="Curry S.M."/>
            <person name="Da Y."/>
            <person name="Dao M.D."/>
            <person name="Das B."/>
            <person name="Davila M.-L."/>
            <person name="Davy-Carroll L."/>
            <person name="Denson S."/>
            <person name="Dinh H."/>
            <person name="Ebong V.E."/>
            <person name="Edwards J.R."/>
            <person name="Egan A."/>
            <person name="El-Daye J."/>
            <person name="Escobedo L."/>
            <person name="Fernandez S."/>
            <person name="Fernando P.R."/>
            <person name="Flagg N."/>
            <person name="Forbes L.D."/>
            <person name="Fowler R.G."/>
            <person name="Fu Q."/>
            <person name="Gabisi R.A."/>
            <person name="Ganer J."/>
            <person name="Garbino Pronczuk A."/>
            <person name="Garcia R.M."/>
            <person name="Garner T."/>
            <person name="Garrett T.E."/>
            <person name="Gonzalez D.A."/>
            <person name="Hamid H."/>
            <person name="Hawkins E.S."/>
            <person name="Hirani K."/>
            <person name="Hogues M.E."/>
            <person name="Hollins B."/>
            <person name="Hsiao C.-H."/>
            <person name="Jabil R."/>
            <person name="James M.L."/>
            <person name="Jhangiani S.N."/>
            <person name="Johnson B."/>
            <person name="Johnson Q."/>
            <person name="Joshi V."/>
            <person name="Kalu J.B."/>
            <person name="Kam C."/>
            <person name="Kashfia A."/>
            <person name="Keebler J."/>
            <person name="Kisamo H."/>
            <person name="Kovar C.L."/>
            <person name="Lago L.A."/>
            <person name="Lai C.-Y."/>
            <person name="Laidlaw J."/>
            <person name="Lara F."/>
            <person name="Le T.-K."/>
            <person name="Lee S.L."/>
            <person name="Legall F.H."/>
            <person name="Lemon S.J."/>
            <person name="Lewis L.R."/>
            <person name="Li B."/>
            <person name="Liu Y."/>
            <person name="Liu Y.-S."/>
            <person name="Lopez J."/>
            <person name="Lozado R.J."/>
            <person name="Lu J."/>
            <person name="Madu R.C."/>
            <person name="Maheshwari M."/>
            <person name="Maheshwari R."/>
            <person name="Malloy K."/>
            <person name="Martinez E."/>
            <person name="Mathew T."/>
            <person name="Mercado I.C."/>
            <person name="Mercado C."/>
            <person name="Meyer B."/>
            <person name="Montgomery K."/>
            <person name="Morgan M.B."/>
            <person name="Munidasa M."/>
            <person name="Nazareth L.V."/>
            <person name="Nelson J."/>
            <person name="Ng B.M."/>
            <person name="Nguyen N.B."/>
            <person name="Nguyen P.Q."/>
            <person name="Nguyen T."/>
            <person name="Obregon M."/>
            <person name="Okwuonu G.O."/>
            <person name="Onwere C.G."/>
            <person name="Orozco G."/>
            <person name="Parra A."/>
            <person name="Patel S."/>
            <person name="Patil S."/>
            <person name="Perez A."/>
            <person name="Perez Y."/>
            <person name="Pham C."/>
            <person name="Primus E.L."/>
            <person name="Pu L.-L."/>
            <person name="Puazo M."/>
            <person name="Qin X."/>
            <person name="Quiroz J.B."/>
            <person name="Reese J."/>
            <person name="Richards S."/>
            <person name="Rives C.M."/>
            <person name="Robberts R."/>
            <person name="Ruiz S.J."/>
            <person name="Ruiz M.J."/>
            <person name="Santibanez J."/>
            <person name="Schneider B.W."/>
            <person name="Sisson I."/>
            <person name="Smith M."/>
            <person name="Sodergren E."/>
            <person name="Song X.-Z."/>
            <person name="Song B.B."/>
            <person name="Summersgill H."/>
            <person name="Thelus R."/>
            <person name="Thornton R.D."/>
            <person name="Trejos Z.Y."/>
            <person name="Usmani K."/>
            <person name="Vattathil S."/>
            <person name="Villasana D."/>
            <person name="Walker D.L."/>
            <person name="Wang S."/>
            <person name="Wang K."/>
            <person name="White C.S."/>
            <person name="Williams A.C."/>
            <person name="Williamson J."/>
            <person name="Wilson K."/>
            <person name="Woghiren I.O."/>
            <person name="Woodworth J.R."/>
            <person name="Worley K.C."/>
            <person name="Wright R.A."/>
            <person name="Wu W."/>
            <person name="Young L."/>
            <person name="Zhang L."/>
            <person name="Zhang J."/>
            <person name="Zhu Y."/>
            <person name="Muzny D.M."/>
            <person name="Weinstock G."/>
            <person name="Gibbs R.A."/>
        </authorList>
    </citation>
    <scope>NUCLEOTIDE SEQUENCE [LARGE SCALE GENOMIC DNA]</scope>
    <source>
        <strain evidence="8">LSR1</strain>
    </source>
</reference>
<keyword evidence="5" id="KW-1133">Transmembrane helix</keyword>
<dbReference type="Proteomes" id="UP000007819">
    <property type="component" value="Chromosome A3"/>
</dbReference>
<dbReference type="InterPro" id="IPR013641">
    <property type="entry name" value="KTI12/PSTK"/>
</dbReference>
<evidence type="ECO:0000313" key="7">
    <source>
        <dbReference type="EnsemblMetazoa" id="NP_001157402.1"/>
    </source>
</evidence>
<gene>
    <name evidence="7" type="primary">100302631</name>
</gene>
<reference evidence="6" key="1">
    <citation type="submission" date="2009-06" db="EMBL/GenBank/DDBJ databases">
        <title>A full-length cDNA resource of the pea aphid, Acyrthosiphon pisum.</title>
        <authorList>
            <person name="Shigenobu S."/>
            <person name="Nakabachi A."/>
            <person name="Richards S."/>
        </authorList>
    </citation>
    <scope>NUCLEOTIDE SEQUENCE</scope>
    <source>
        <strain evidence="6">LSR1</strain>
        <tissue evidence="6">Whole body</tissue>
    </source>
</reference>
<protein>
    <recommendedName>
        <fullName evidence="4">Protein KTI12 homolog</fullName>
    </recommendedName>
</protein>
<reference evidence="7" key="3">
    <citation type="submission" date="2022-06" db="UniProtKB">
        <authorList>
            <consortium name="EnsemblMetazoa"/>
        </authorList>
    </citation>
    <scope>IDENTIFICATION</scope>
</reference>
<accession>C4WW43</accession>
<dbReference type="InterPro" id="IPR027417">
    <property type="entry name" value="P-loop_NTPase"/>
</dbReference>
<dbReference type="GO" id="GO:0005524">
    <property type="term" value="F:ATP binding"/>
    <property type="evidence" value="ECO:0007669"/>
    <property type="project" value="UniProtKB-KW"/>
</dbReference>
<dbReference type="eggNOG" id="KOG3062">
    <property type="taxonomic scope" value="Eukaryota"/>
</dbReference>
<dbReference type="PANTHER" id="PTHR12435">
    <property type="match status" value="1"/>
</dbReference>
<keyword evidence="5" id="KW-0812">Transmembrane</keyword>
<dbReference type="GO" id="GO:0006400">
    <property type="term" value="P:tRNA modification"/>
    <property type="evidence" value="ECO:0007669"/>
    <property type="project" value="UniProtKB-ARBA"/>
</dbReference>
<keyword evidence="2" id="KW-0067">ATP-binding</keyword>
<dbReference type="SUPFAM" id="SSF52540">
    <property type="entry name" value="P-loop containing nucleoside triphosphate hydrolases"/>
    <property type="match status" value="1"/>
</dbReference>
<organism evidence="6">
    <name type="scientific">Acyrthosiphon pisum</name>
    <name type="common">Pea aphid</name>
    <dbReference type="NCBI Taxonomy" id="7029"/>
    <lineage>
        <taxon>Eukaryota</taxon>
        <taxon>Metazoa</taxon>
        <taxon>Ecdysozoa</taxon>
        <taxon>Arthropoda</taxon>
        <taxon>Hexapoda</taxon>
        <taxon>Insecta</taxon>
        <taxon>Pterygota</taxon>
        <taxon>Neoptera</taxon>
        <taxon>Paraneoptera</taxon>
        <taxon>Hemiptera</taxon>
        <taxon>Sternorrhyncha</taxon>
        <taxon>Aphidomorpha</taxon>
        <taxon>Aphidoidea</taxon>
        <taxon>Aphididae</taxon>
        <taxon>Macrosiphini</taxon>
        <taxon>Acyrthosiphon</taxon>
    </lineage>
</organism>
<keyword evidence="5" id="KW-0472">Membrane</keyword>
<dbReference type="FunCoup" id="C4WW43">
    <property type="interactions" value="1034"/>
</dbReference>
<dbReference type="KEGG" id="api:100302631"/>
<evidence type="ECO:0000256" key="4">
    <source>
        <dbReference type="ARBA" id="ARBA00026170"/>
    </source>
</evidence>
<dbReference type="GO" id="GO:0006357">
    <property type="term" value="P:regulation of transcription by RNA polymerase II"/>
    <property type="evidence" value="ECO:0007669"/>
    <property type="project" value="UniProtKB-ARBA"/>
</dbReference>
<keyword evidence="8" id="KW-1185">Reference proteome</keyword>
<evidence type="ECO:0000313" key="6">
    <source>
        <dbReference type="EMBL" id="BAH72113.1"/>
    </source>
</evidence>
<sequence>MFKISAKLQTRLCTIYEIFYCCLLIFFVLLKMPLILMVGFPSSGKTTRAREIQKFFTEQQHKEVILISDNEIMSNMNIDKNVLYLEMKKEKDLRSKLHSDALKSLTKDNVVILDSGNFIKGFRYELYCSSKSLSTPKCLVVCDISSEKAWELNENRTEQEKYTRKTFNDLVMRYEEPNHSNRWDSPLINLQLDDTLPAEEIRKAIFEVAAPVPNQSTINAPLNSSSYLYDLDQKTQEVINSIIQLKKQGVEGENIELVDYEGKYLNKLDKSISLVQLAKSRKQFLSYAKSHVSITNDQTNIVNMFIQFLNKSVTC</sequence>
<dbReference type="EMBL" id="AK341841">
    <property type="protein sequence ID" value="BAH72113.1"/>
    <property type="molecule type" value="mRNA"/>
</dbReference>
<dbReference type="AlphaFoldDB" id="C4WW43"/>
<dbReference type="HOGENOM" id="CLU_027147_1_0_1"/>
<dbReference type="OrthoDB" id="9972657at2759"/>
<comment type="similarity">
    <text evidence="3">Belongs to the KTI12 family.</text>
</comment>
<evidence type="ECO:0000256" key="3">
    <source>
        <dbReference type="ARBA" id="ARBA00025768"/>
    </source>
</evidence>
<evidence type="ECO:0000313" key="8">
    <source>
        <dbReference type="Proteomes" id="UP000007819"/>
    </source>
</evidence>
<feature type="transmembrane region" description="Helical" evidence="5">
    <location>
        <begin position="12"/>
        <end position="40"/>
    </location>
</feature>
<name>C4WW43_ACYPI</name>
<evidence type="ECO:0000256" key="5">
    <source>
        <dbReference type="SAM" id="Phobius"/>
    </source>
</evidence>
<evidence type="ECO:0000256" key="2">
    <source>
        <dbReference type="ARBA" id="ARBA00022840"/>
    </source>
</evidence>
<keyword evidence="1" id="KW-0547">Nucleotide-binding</keyword>
<dbReference type="EnsemblMetazoa" id="NM_001163930.1">
    <property type="protein sequence ID" value="NP_001157402.1"/>
    <property type="gene ID" value="LOC100302631"/>
</dbReference>
<evidence type="ECO:0000256" key="1">
    <source>
        <dbReference type="ARBA" id="ARBA00022741"/>
    </source>
</evidence>
<dbReference type="STRING" id="7029.C4WW43"/>